<dbReference type="RefSeq" id="WP_069292577.1">
    <property type="nucleotide sequence ID" value="NZ_CP140110.1"/>
</dbReference>
<name>A0A1E3G4F0_9BACT</name>
<feature type="domain" description="Dinitrogenase iron-molybdenum cofactor biosynthesis" evidence="1">
    <location>
        <begin position="95"/>
        <end position="152"/>
    </location>
</feature>
<dbReference type="Pfam" id="PF02579">
    <property type="entry name" value="Nitro_FeMo-Co"/>
    <property type="match status" value="1"/>
</dbReference>
<dbReference type="Proteomes" id="UP000094570">
    <property type="component" value="Unassembled WGS sequence"/>
</dbReference>
<gene>
    <name evidence="2" type="ORF">A4H02_02535</name>
</gene>
<evidence type="ECO:0000259" key="1">
    <source>
        <dbReference type="Pfam" id="PF02579"/>
    </source>
</evidence>
<proteinExistence type="predicted"/>
<evidence type="ECO:0000313" key="2">
    <source>
        <dbReference type="EMBL" id="ODN31156.1"/>
    </source>
</evidence>
<dbReference type="PANTHER" id="PTHR33937:SF2">
    <property type="entry name" value="DINITROGENASE IRON-MOLYBDENUM COFACTOR BIOSYNTHESIS DOMAIN-CONTAINING PROTEIN"/>
    <property type="match status" value="1"/>
</dbReference>
<dbReference type="SUPFAM" id="SSF53146">
    <property type="entry name" value="Nitrogenase accessory factor-like"/>
    <property type="match status" value="2"/>
</dbReference>
<dbReference type="InterPro" id="IPR036105">
    <property type="entry name" value="DiNase_FeMo-co_biosyn_sf"/>
</dbReference>
<dbReference type="EMBL" id="LWAF01000002">
    <property type="protein sequence ID" value="ODN31156.1"/>
    <property type="molecule type" value="Genomic_DNA"/>
</dbReference>
<dbReference type="InterPro" id="IPR051840">
    <property type="entry name" value="NifX/NifY_domain"/>
</dbReference>
<keyword evidence="3" id="KW-1185">Reference proteome</keyword>
<dbReference type="STRING" id="1008305.A4H02_02535"/>
<organism evidence="2 3">
    <name type="scientific">Fervidobacterium thailandense</name>
    <dbReference type="NCBI Taxonomy" id="1008305"/>
    <lineage>
        <taxon>Bacteria</taxon>
        <taxon>Thermotogati</taxon>
        <taxon>Thermotogota</taxon>
        <taxon>Thermotogae</taxon>
        <taxon>Thermotogales</taxon>
        <taxon>Fervidobacteriaceae</taxon>
        <taxon>Fervidobacterium</taxon>
    </lineage>
</organism>
<reference evidence="3" key="1">
    <citation type="submission" date="2016-04" db="EMBL/GenBank/DDBJ databases">
        <title>The genome sequence project of a novel Fervidobacterium isolate from a hot spring in Thailand.</title>
        <authorList>
            <person name="Gonzalez J.M."/>
            <person name="Cuecas A."/>
            <person name="Kanoksilapatham W."/>
        </authorList>
    </citation>
    <scope>NUCLEOTIDE SEQUENCE [LARGE SCALE GENOMIC DNA]</scope>
    <source>
        <strain evidence="3">FC2004</strain>
    </source>
</reference>
<sequence>MGKVRLAIPTDDGVTVAPHFGRAKYFVLVELEEGKEVSRTLVENLHARGHGHYDEHYLGRGNHGLHGYHGSWQNGNGNGYGYGHHHGNGNGFGHGLGHGHGHDEVFASIGNVDGVIAVRIGQHMFEDLKNRKVGVYLVRVGTSVNDAIAQFSAGTLRDVTVRKV</sequence>
<dbReference type="Gene3D" id="3.30.420.130">
    <property type="entry name" value="Dinitrogenase iron-molybdenum cofactor biosynthesis domain"/>
    <property type="match status" value="1"/>
</dbReference>
<dbReference type="AlphaFoldDB" id="A0A1E3G4F0"/>
<protein>
    <submittedName>
        <fullName evidence="2">Dinitrogenase iron-molybdenum cofactor biosynthesis protein</fullName>
    </submittedName>
</protein>
<dbReference type="InterPro" id="IPR003731">
    <property type="entry name" value="Di-Nase_FeMo-co_biosynth"/>
</dbReference>
<dbReference type="PANTHER" id="PTHR33937">
    <property type="entry name" value="IRON-MOLYBDENUM PROTEIN-RELATED-RELATED"/>
    <property type="match status" value="1"/>
</dbReference>
<accession>A0A1E3G4F0</accession>
<dbReference type="OrthoDB" id="280278at2"/>
<comment type="caution">
    <text evidence="2">The sequence shown here is derived from an EMBL/GenBank/DDBJ whole genome shotgun (WGS) entry which is preliminary data.</text>
</comment>
<evidence type="ECO:0000313" key="3">
    <source>
        <dbReference type="Proteomes" id="UP000094570"/>
    </source>
</evidence>